<proteinExistence type="predicted"/>
<organism evidence="1 2">
    <name type="scientific">Microbacterium kyungheense</name>
    <dbReference type="NCBI Taxonomy" id="1263636"/>
    <lineage>
        <taxon>Bacteria</taxon>
        <taxon>Bacillati</taxon>
        <taxon>Actinomycetota</taxon>
        <taxon>Actinomycetes</taxon>
        <taxon>Micrococcales</taxon>
        <taxon>Microbacteriaceae</taxon>
        <taxon>Microbacterium</taxon>
    </lineage>
</organism>
<keyword evidence="2" id="KW-1185">Reference proteome</keyword>
<protein>
    <submittedName>
        <fullName evidence="1">Uncharacterized protein</fullName>
    </submittedName>
</protein>
<dbReference type="EMBL" id="VFPE01000001">
    <property type="protein sequence ID" value="TQM34839.1"/>
    <property type="molecule type" value="Genomic_DNA"/>
</dbReference>
<dbReference type="AlphaFoldDB" id="A0A543FLU7"/>
<reference evidence="1 2" key="1">
    <citation type="submission" date="2019-06" db="EMBL/GenBank/DDBJ databases">
        <title>Sequencing the genomes of 1000 actinobacteria strains.</title>
        <authorList>
            <person name="Klenk H.-P."/>
        </authorList>
    </citation>
    <scope>NUCLEOTIDE SEQUENCE [LARGE SCALE GENOMIC DNA]</scope>
    <source>
        <strain evidence="1 2">DSM 105492</strain>
    </source>
</reference>
<dbReference type="Proteomes" id="UP000320235">
    <property type="component" value="Unassembled WGS sequence"/>
</dbReference>
<name>A0A543FLU7_9MICO</name>
<dbReference type="RefSeq" id="WP_141893395.1">
    <property type="nucleotide sequence ID" value="NZ_BAABLH010000005.1"/>
</dbReference>
<evidence type="ECO:0000313" key="1">
    <source>
        <dbReference type="EMBL" id="TQM34839.1"/>
    </source>
</evidence>
<evidence type="ECO:0000313" key="2">
    <source>
        <dbReference type="Proteomes" id="UP000320235"/>
    </source>
</evidence>
<accession>A0A543FLU7</accession>
<dbReference type="OrthoDB" id="3826500at2"/>
<comment type="caution">
    <text evidence="1">The sequence shown here is derived from an EMBL/GenBank/DDBJ whole genome shotgun (WGS) entry which is preliminary data.</text>
</comment>
<gene>
    <name evidence="1" type="ORF">FB391_1132</name>
</gene>
<sequence>MKQITLENLHCTGTEDWTGADECRLEVYNDGELHFAYRQDLNDDQDWPLNASLLFATTCMLRLFDEDGDFPGDDDDALGVVHIGAADVQHATATFREDDADYTLTYSVVDRPDIGQTDLANFAIDQFEASTAPGVWPQLSKADIIRDLRARRGNPTTINQMNSNFCGPTSIVFELARTQPRRYVDLVRQLYETGGFWSRTHRVDAPQGLRDTHAGQNMSPADWMLIATMRNEENAIFGVSPDSSGVTSQIEGMTTPWEMEGWTSELLLKTTVSNSTTFVWGEFDAIRYAHQVWSSGGSAFIMLHSDMFSPPDGMVPPWPDHWVVYAGGLDESGGRIRFSVYSWGNIYPLDLSLDHFENCMFGIVTGF</sequence>